<proteinExistence type="inferred from homology"/>
<dbReference type="PANTHER" id="PTHR30614">
    <property type="entry name" value="MEMBRANE COMPONENT OF AMINO ACID ABC TRANSPORTER"/>
    <property type="match status" value="1"/>
</dbReference>
<sequence length="221" mass="24792">MNYQWDFGIIWSSMPVFGRGIVVTIELTLICLVLGLILGMLLSLAQMSRVRALQVAGRSFVEFFRNIPALIQLIWFFYAFPILIGAQLSPFTAAVLGITLNTGAYCAEIYRSGIQSIARGQWEGARAIGMSDKAIFRRIILPQVFDRMLPAFTNRAVEVAKITSLASVLSVHDLMYQGRLLSATYYRPLEILTAVGILYLCIIYPLSFASMMAERHLARKR</sequence>
<dbReference type="NCBIfam" id="TIGR01726">
    <property type="entry name" value="HEQRo_perm_3TM"/>
    <property type="match status" value="1"/>
</dbReference>
<dbReference type="RefSeq" id="WP_092430224.1">
    <property type="nucleotide sequence ID" value="NZ_FNCL01000018.1"/>
</dbReference>
<keyword evidence="13" id="KW-1185">Reference proteome</keyword>
<dbReference type="AlphaFoldDB" id="A0A1I6UUY5"/>
<keyword evidence="5" id="KW-1003">Cell membrane</keyword>
<evidence type="ECO:0000256" key="8">
    <source>
        <dbReference type="ARBA" id="ARBA00022989"/>
    </source>
</evidence>
<evidence type="ECO:0000313" key="13">
    <source>
        <dbReference type="Proteomes" id="UP000199392"/>
    </source>
</evidence>
<evidence type="ECO:0000256" key="2">
    <source>
        <dbReference type="ARBA" id="ARBA00004429"/>
    </source>
</evidence>
<accession>A0A1I6UUY5</accession>
<feature type="transmembrane region" description="Helical" evidence="10">
    <location>
        <begin position="20"/>
        <end position="42"/>
    </location>
</feature>
<dbReference type="PROSITE" id="PS50928">
    <property type="entry name" value="ABC_TM1"/>
    <property type="match status" value="1"/>
</dbReference>
<evidence type="ECO:0000313" key="12">
    <source>
        <dbReference type="EMBL" id="SFT05206.1"/>
    </source>
</evidence>
<dbReference type="InterPro" id="IPR000515">
    <property type="entry name" value="MetI-like"/>
</dbReference>
<comment type="function">
    <text evidence="1">Part of the binding-protein-dependent transport system for glutamine; probably responsible for the translocation of the substrate across the membrane.</text>
</comment>
<comment type="subcellular location">
    <subcellularLocation>
        <location evidence="2">Cell inner membrane</location>
        <topology evidence="2">Multi-pass membrane protein</topology>
    </subcellularLocation>
    <subcellularLocation>
        <location evidence="10">Cell membrane</location>
        <topology evidence="10">Multi-pass membrane protein</topology>
    </subcellularLocation>
</comment>
<keyword evidence="4 10" id="KW-0813">Transport</keyword>
<dbReference type="OrthoDB" id="9787841at2"/>
<evidence type="ECO:0000256" key="9">
    <source>
        <dbReference type="ARBA" id="ARBA00023136"/>
    </source>
</evidence>
<feature type="transmembrane region" description="Helical" evidence="10">
    <location>
        <begin position="63"/>
        <end position="84"/>
    </location>
</feature>
<evidence type="ECO:0000256" key="6">
    <source>
        <dbReference type="ARBA" id="ARBA00022692"/>
    </source>
</evidence>
<keyword evidence="6 10" id="KW-0812">Transmembrane</keyword>
<evidence type="ECO:0000256" key="1">
    <source>
        <dbReference type="ARBA" id="ARBA00003159"/>
    </source>
</evidence>
<evidence type="ECO:0000256" key="3">
    <source>
        <dbReference type="ARBA" id="ARBA00010072"/>
    </source>
</evidence>
<dbReference type="Pfam" id="PF00528">
    <property type="entry name" value="BPD_transp_1"/>
    <property type="match status" value="1"/>
</dbReference>
<comment type="similarity">
    <text evidence="3">Belongs to the binding-protein-dependent transport system permease family. HisMQ subfamily.</text>
</comment>
<reference evidence="13" key="1">
    <citation type="submission" date="2016-10" db="EMBL/GenBank/DDBJ databases">
        <authorList>
            <person name="Varghese N."/>
            <person name="Submissions S."/>
        </authorList>
    </citation>
    <scope>NUCLEOTIDE SEQUENCE [LARGE SCALE GENOMIC DNA]</scope>
    <source>
        <strain evidence="13">DSM 26894</strain>
    </source>
</reference>
<gene>
    <name evidence="12" type="ORF">SAMN04488050_10919</name>
</gene>
<dbReference type="STRING" id="311180.SAMN04488050_10919"/>
<feature type="transmembrane region" description="Helical" evidence="10">
    <location>
        <begin position="191"/>
        <end position="213"/>
    </location>
</feature>
<evidence type="ECO:0000256" key="10">
    <source>
        <dbReference type="RuleBase" id="RU363032"/>
    </source>
</evidence>
<evidence type="ECO:0000256" key="4">
    <source>
        <dbReference type="ARBA" id="ARBA00022448"/>
    </source>
</evidence>
<dbReference type="Gene3D" id="1.10.3720.10">
    <property type="entry name" value="MetI-like"/>
    <property type="match status" value="1"/>
</dbReference>
<evidence type="ECO:0000256" key="7">
    <source>
        <dbReference type="ARBA" id="ARBA00022970"/>
    </source>
</evidence>
<keyword evidence="9 10" id="KW-0472">Membrane</keyword>
<name>A0A1I6UUY5_9RHOB</name>
<evidence type="ECO:0000256" key="5">
    <source>
        <dbReference type="ARBA" id="ARBA00022475"/>
    </source>
</evidence>
<dbReference type="SUPFAM" id="SSF161098">
    <property type="entry name" value="MetI-like"/>
    <property type="match status" value="1"/>
</dbReference>
<keyword evidence="8 10" id="KW-1133">Transmembrane helix</keyword>
<protein>
    <submittedName>
        <fullName evidence="12">Polar amino acid transport system permease protein</fullName>
    </submittedName>
</protein>
<dbReference type="InterPro" id="IPR035906">
    <property type="entry name" value="MetI-like_sf"/>
</dbReference>
<dbReference type="Proteomes" id="UP000199392">
    <property type="component" value="Unassembled WGS sequence"/>
</dbReference>
<keyword evidence="7" id="KW-0029">Amino-acid transport</keyword>
<dbReference type="InterPro" id="IPR043429">
    <property type="entry name" value="ArtM/GltK/GlnP/TcyL/YhdX-like"/>
</dbReference>
<evidence type="ECO:0000259" key="11">
    <source>
        <dbReference type="PROSITE" id="PS50928"/>
    </source>
</evidence>
<dbReference type="InterPro" id="IPR010065">
    <property type="entry name" value="AA_ABC_transptr_permease_3TM"/>
</dbReference>
<organism evidence="12 13">
    <name type="scientific">Alloyangia pacifica</name>
    <dbReference type="NCBI Taxonomy" id="311180"/>
    <lineage>
        <taxon>Bacteria</taxon>
        <taxon>Pseudomonadati</taxon>
        <taxon>Pseudomonadota</taxon>
        <taxon>Alphaproteobacteria</taxon>
        <taxon>Rhodobacterales</taxon>
        <taxon>Roseobacteraceae</taxon>
        <taxon>Alloyangia</taxon>
    </lineage>
</organism>
<dbReference type="GO" id="GO:0006865">
    <property type="term" value="P:amino acid transport"/>
    <property type="evidence" value="ECO:0007669"/>
    <property type="project" value="UniProtKB-KW"/>
</dbReference>
<dbReference type="GO" id="GO:0022857">
    <property type="term" value="F:transmembrane transporter activity"/>
    <property type="evidence" value="ECO:0007669"/>
    <property type="project" value="InterPro"/>
</dbReference>
<dbReference type="EMBL" id="FOZW01000009">
    <property type="protein sequence ID" value="SFT05206.1"/>
    <property type="molecule type" value="Genomic_DNA"/>
</dbReference>
<feature type="domain" description="ABC transmembrane type-1" evidence="11">
    <location>
        <begin position="21"/>
        <end position="210"/>
    </location>
</feature>
<dbReference type="PANTHER" id="PTHR30614:SF20">
    <property type="entry name" value="GLUTAMINE TRANSPORT SYSTEM PERMEASE PROTEIN GLNP"/>
    <property type="match status" value="1"/>
</dbReference>
<dbReference type="GO" id="GO:0043190">
    <property type="term" value="C:ATP-binding cassette (ABC) transporter complex"/>
    <property type="evidence" value="ECO:0007669"/>
    <property type="project" value="InterPro"/>
</dbReference>
<dbReference type="CDD" id="cd06261">
    <property type="entry name" value="TM_PBP2"/>
    <property type="match status" value="1"/>
</dbReference>